<name>A0A376LD44_ECOLX</name>
<gene>
    <name evidence="1" type="primary">gadW_1</name>
    <name evidence="1" type="ORF">NCTC7928_02808</name>
</gene>
<dbReference type="EMBL" id="UGAB01000002">
    <property type="protein sequence ID" value="STF42182.1"/>
    <property type="molecule type" value="Genomic_DNA"/>
</dbReference>
<accession>A0A376LD44</accession>
<proteinExistence type="predicted"/>
<reference evidence="1 2" key="1">
    <citation type="submission" date="2018-06" db="EMBL/GenBank/DDBJ databases">
        <authorList>
            <consortium name="Pathogen Informatics"/>
            <person name="Doyle S."/>
        </authorList>
    </citation>
    <scope>NUCLEOTIDE SEQUENCE [LARGE SCALE GENOMIC DNA]</scope>
    <source>
        <strain evidence="1 2">NCTC7928</strain>
    </source>
</reference>
<dbReference type="AlphaFoldDB" id="A0A376LD44"/>
<evidence type="ECO:0000313" key="2">
    <source>
        <dbReference type="Proteomes" id="UP000254877"/>
    </source>
</evidence>
<dbReference type="Proteomes" id="UP000254877">
    <property type="component" value="Unassembled WGS sequence"/>
</dbReference>
<sequence length="88" mass="10274">MPLVTAIFDSFNDPRVNSPILSKMLYLSCLSMFSHKKELIPLLFNSISTVSGKVERLISFDIAKRWYLRDIRRKNVYQRESHQKKVAG</sequence>
<evidence type="ECO:0000313" key="1">
    <source>
        <dbReference type="EMBL" id="STF42182.1"/>
    </source>
</evidence>
<protein>
    <submittedName>
        <fullName evidence="1">AraC family transcriptional regulator</fullName>
    </submittedName>
</protein>
<organism evidence="1 2">
    <name type="scientific">Escherichia coli</name>
    <dbReference type="NCBI Taxonomy" id="562"/>
    <lineage>
        <taxon>Bacteria</taxon>
        <taxon>Pseudomonadati</taxon>
        <taxon>Pseudomonadota</taxon>
        <taxon>Gammaproteobacteria</taxon>
        <taxon>Enterobacterales</taxon>
        <taxon>Enterobacteriaceae</taxon>
        <taxon>Escherichia</taxon>
    </lineage>
</organism>